<dbReference type="EMBL" id="JADBEO010000044">
    <property type="protein sequence ID" value="MDR4308226.1"/>
    <property type="molecule type" value="Genomic_DNA"/>
</dbReference>
<dbReference type="InterPro" id="IPR014710">
    <property type="entry name" value="RmlC-like_jellyroll"/>
</dbReference>
<feature type="region of interest" description="Disordered" evidence="2">
    <location>
        <begin position="1"/>
        <end position="53"/>
    </location>
</feature>
<sequence>MAPKSSLAKTSRSKTAPAKPSALKASSRPASGATPRLEAVEPTDDGEPYVTGSNAPAALARRTLEQAIGLQIRHHRKAMGLTVAELASAASVSNGMLSKIENGQISPSLTTLQTLASALNMPISLLFSEFEERRDCSFVPAGQGVSIQRRGTKVGHRYELLGHMLGGAVAVEPYLITLADDAAPYTAFQHEGTELIHILTGEVTYAHAGNSYDMKPGDTLLFDSGAPHGPERIMRTPLSYLSIIMYEKD</sequence>
<dbReference type="CDD" id="cd02209">
    <property type="entry name" value="cupin_XRE_C"/>
    <property type="match status" value="1"/>
</dbReference>
<keyword evidence="1" id="KW-0238">DNA-binding</keyword>
<dbReference type="CDD" id="cd00093">
    <property type="entry name" value="HTH_XRE"/>
    <property type="match status" value="1"/>
</dbReference>
<evidence type="ECO:0000256" key="1">
    <source>
        <dbReference type="ARBA" id="ARBA00023125"/>
    </source>
</evidence>
<gene>
    <name evidence="4" type="ORF">IHQ68_16530</name>
</gene>
<dbReference type="SUPFAM" id="SSF51182">
    <property type="entry name" value="RmlC-like cupins"/>
    <property type="match status" value="1"/>
</dbReference>
<evidence type="ECO:0000256" key="2">
    <source>
        <dbReference type="SAM" id="MobiDB-lite"/>
    </source>
</evidence>
<reference evidence="4" key="1">
    <citation type="submission" date="2020-10" db="EMBL/GenBank/DDBJ databases">
        <authorList>
            <person name="Abbas A."/>
            <person name="Razzaq R."/>
            <person name="Waqas M."/>
            <person name="Abbas N."/>
            <person name="Nielsen T.K."/>
            <person name="Hansen L.H."/>
            <person name="Hussain S."/>
            <person name="Shahid M."/>
        </authorList>
    </citation>
    <scope>NUCLEOTIDE SEQUENCE</scope>
    <source>
        <strain evidence="4">S14</strain>
    </source>
</reference>
<proteinExistence type="predicted"/>
<organism evidence="4 5">
    <name type="scientific">Chelatococcus sambhunathii</name>
    <dbReference type="NCBI Taxonomy" id="363953"/>
    <lineage>
        <taxon>Bacteria</taxon>
        <taxon>Pseudomonadati</taxon>
        <taxon>Pseudomonadota</taxon>
        <taxon>Alphaproteobacteria</taxon>
        <taxon>Hyphomicrobiales</taxon>
        <taxon>Chelatococcaceae</taxon>
        <taxon>Chelatococcus</taxon>
    </lineage>
</organism>
<dbReference type="SMART" id="SM00530">
    <property type="entry name" value="HTH_XRE"/>
    <property type="match status" value="1"/>
</dbReference>
<dbReference type="InterPro" id="IPR001387">
    <property type="entry name" value="Cro/C1-type_HTH"/>
</dbReference>
<dbReference type="InterPro" id="IPR011051">
    <property type="entry name" value="RmlC_Cupin_sf"/>
</dbReference>
<dbReference type="Gene3D" id="2.60.120.10">
    <property type="entry name" value="Jelly Rolls"/>
    <property type="match status" value="1"/>
</dbReference>
<feature type="domain" description="HTH cro/C1-type" evidence="3">
    <location>
        <begin position="72"/>
        <end position="126"/>
    </location>
</feature>
<evidence type="ECO:0000313" key="4">
    <source>
        <dbReference type="EMBL" id="MDR4308226.1"/>
    </source>
</evidence>
<dbReference type="InterPro" id="IPR010982">
    <property type="entry name" value="Lambda_DNA-bd_dom_sf"/>
</dbReference>
<accession>A0ABU1DJH1</accession>
<name>A0ABU1DJH1_9HYPH</name>
<protein>
    <submittedName>
        <fullName evidence="4">Helix-turn-helix domain-containing protein</fullName>
    </submittedName>
</protein>
<feature type="compositionally biased region" description="Low complexity" evidence="2">
    <location>
        <begin position="13"/>
        <end position="31"/>
    </location>
</feature>
<dbReference type="PROSITE" id="PS50943">
    <property type="entry name" value="HTH_CROC1"/>
    <property type="match status" value="1"/>
</dbReference>
<keyword evidence="5" id="KW-1185">Reference proteome</keyword>
<dbReference type="SUPFAM" id="SSF47413">
    <property type="entry name" value="lambda repressor-like DNA-binding domains"/>
    <property type="match status" value="1"/>
</dbReference>
<dbReference type="InterPro" id="IPR050807">
    <property type="entry name" value="TransReg_Diox_bact_type"/>
</dbReference>
<dbReference type="PANTHER" id="PTHR46797">
    <property type="entry name" value="HTH-TYPE TRANSCRIPTIONAL REGULATOR"/>
    <property type="match status" value="1"/>
</dbReference>
<evidence type="ECO:0000259" key="3">
    <source>
        <dbReference type="PROSITE" id="PS50943"/>
    </source>
</evidence>
<comment type="caution">
    <text evidence="4">The sequence shown here is derived from an EMBL/GenBank/DDBJ whole genome shotgun (WGS) entry which is preliminary data.</text>
</comment>
<dbReference type="RefSeq" id="WP_309393797.1">
    <property type="nucleotide sequence ID" value="NZ_JADBEO010000044.1"/>
</dbReference>
<dbReference type="PANTHER" id="PTHR46797:SF1">
    <property type="entry name" value="METHYLPHOSPHONATE SYNTHASE"/>
    <property type="match status" value="1"/>
</dbReference>
<dbReference type="InterPro" id="IPR013096">
    <property type="entry name" value="Cupin_2"/>
</dbReference>
<dbReference type="Gene3D" id="1.10.260.40">
    <property type="entry name" value="lambda repressor-like DNA-binding domains"/>
    <property type="match status" value="1"/>
</dbReference>
<dbReference type="Pfam" id="PF01381">
    <property type="entry name" value="HTH_3"/>
    <property type="match status" value="1"/>
</dbReference>
<dbReference type="Proteomes" id="UP001181622">
    <property type="component" value="Unassembled WGS sequence"/>
</dbReference>
<evidence type="ECO:0000313" key="5">
    <source>
        <dbReference type="Proteomes" id="UP001181622"/>
    </source>
</evidence>
<dbReference type="Pfam" id="PF07883">
    <property type="entry name" value="Cupin_2"/>
    <property type="match status" value="1"/>
</dbReference>